<dbReference type="EMBL" id="HBUF01044698">
    <property type="protein sequence ID" value="CAG6619021.1"/>
    <property type="molecule type" value="Transcribed_RNA"/>
</dbReference>
<sequence length="158" mass="18063">MLFVLYTFQSISRLLFFNLGCLIHSNLLTLGKLLVKELPGFIEAMPDHAMKKGSRDASDVTYERKLFGELYNLMLFRVILCPHCLIDFDQTWYKCSIDTKDPTFESCKSGWNPKIGVLEWYVKNISTKFGQYLLLLPHATSNALRDVSKLNADVVSST</sequence>
<proteinExistence type="predicted"/>
<dbReference type="AlphaFoldDB" id="A0A8D8M9F6"/>
<name>A0A8D8M9F6_9HEMI</name>
<accession>A0A8D8M9F6</accession>
<evidence type="ECO:0000313" key="1">
    <source>
        <dbReference type="EMBL" id="CAG6619021.1"/>
    </source>
</evidence>
<protein>
    <submittedName>
        <fullName evidence="1">Uncharacterized protein</fullName>
    </submittedName>
</protein>
<organism evidence="1">
    <name type="scientific">Cacopsylla melanoneura</name>
    <dbReference type="NCBI Taxonomy" id="428564"/>
    <lineage>
        <taxon>Eukaryota</taxon>
        <taxon>Metazoa</taxon>
        <taxon>Ecdysozoa</taxon>
        <taxon>Arthropoda</taxon>
        <taxon>Hexapoda</taxon>
        <taxon>Insecta</taxon>
        <taxon>Pterygota</taxon>
        <taxon>Neoptera</taxon>
        <taxon>Paraneoptera</taxon>
        <taxon>Hemiptera</taxon>
        <taxon>Sternorrhyncha</taxon>
        <taxon>Psylloidea</taxon>
        <taxon>Psyllidae</taxon>
        <taxon>Psyllinae</taxon>
        <taxon>Cacopsylla</taxon>
    </lineage>
</organism>
<reference evidence="1" key="1">
    <citation type="submission" date="2021-05" db="EMBL/GenBank/DDBJ databases">
        <authorList>
            <person name="Alioto T."/>
            <person name="Alioto T."/>
            <person name="Gomez Garrido J."/>
        </authorList>
    </citation>
    <scope>NUCLEOTIDE SEQUENCE</scope>
</reference>